<gene>
    <name evidence="9" type="primary">xrtF</name>
    <name evidence="9" type="ORF">ACFSQP_08945</name>
</gene>
<accession>A0ABW5KTR1</accession>
<dbReference type="NCBIfam" id="TIGR04128">
    <property type="entry name" value="exoso_Fjoh_1448"/>
    <property type="match status" value="1"/>
</dbReference>
<keyword evidence="4 8" id="KW-0812">Transmembrane</keyword>
<evidence type="ECO:0000256" key="8">
    <source>
        <dbReference type="SAM" id="Phobius"/>
    </source>
</evidence>
<evidence type="ECO:0000256" key="3">
    <source>
        <dbReference type="ARBA" id="ARBA00022670"/>
    </source>
</evidence>
<dbReference type="EMBL" id="JBHULS010000003">
    <property type="protein sequence ID" value="MFD2551941.1"/>
    <property type="molecule type" value="Genomic_DNA"/>
</dbReference>
<keyword evidence="7 8" id="KW-0472">Membrane</keyword>
<name>A0ABW5KTR1_9FLAO</name>
<dbReference type="InterPro" id="IPR026323">
    <property type="entry name" value="Exosortase-related_prot_XrtF"/>
</dbReference>
<dbReference type="RefSeq" id="WP_376893587.1">
    <property type="nucleotide sequence ID" value="NZ_JBHULS010000003.1"/>
</dbReference>
<keyword evidence="10" id="KW-1185">Reference proteome</keyword>
<feature type="transmembrane region" description="Helical" evidence="8">
    <location>
        <begin position="12"/>
        <end position="32"/>
    </location>
</feature>
<evidence type="ECO:0000256" key="6">
    <source>
        <dbReference type="ARBA" id="ARBA00022989"/>
    </source>
</evidence>
<dbReference type="Proteomes" id="UP001597472">
    <property type="component" value="Unassembled WGS sequence"/>
</dbReference>
<dbReference type="NCBIfam" id="TIGR04178">
    <property type="entry name" value="exo_archaeo"/>
    <property type="match status" value="1"/>
</dbReference>
<evidence type="ECO:0000256" key="4">
    <source>
        <dbReference type="ARBA" id="ARBA00022692"/>
    </source>
</evidence>
<organism evidence="9 10">
    <name type="scientific">Bizionia sediminis</name>
    <dbReference type="NCBI Taxonomy" id="1737064"/>
    <lineage>
        <taxon>Bacteria</taxon>
        <taxon>Pseudomonadati</taxon>
        <taxon>Bacteroidota</taxon>
        <taxon>Flavobacteriia</taxon>
        <taxon>Flavobacteriales</taxon>
        <taxon>Flavobacteriaceae</taxon>
        <taxon>Bizionia</taxon>
    </lineage>
</organism>
<feature type="transmembrane region" description="Helical" evidence="8">
    <location>
        <begin position="154"/>
        <end position="172"/>
    </location>
</feature>
<keyword evidence="2" id="KW-1003">Cell membrane</keyword>
<reference evidence="10" key="1">
    <citation type="journal article" date="2019" name="Int. J. Syst. Evol. Microbiol.">
        <title>The Global Catalogue of Microorganisms (GCM) 10K type strain sequencing project: providing services to taxonomists for standard genome sequencing and annotation.</title>
        <authorList>
            <consortium name="The Broad Institute Genomics Platform"/>
            <consortium name="The Broad Institute Genome Sequencing Center for Infectious Disease"/>
            <person name="Wu L."/>
            <person name="Ma J."/>
        </authorList>
    </citation>
    <scope>NUCLEOTIDE SEQUENCE [LARGE SCALE GENOMIC DNA]</scope>
    <source>
        <strain evidence="10">KCTC 42587</strain>
    </source>
</reference>
<comment type="subcellular location">
    <subcellularLocation>
        <location evidence="1">Cell membrane</location>
        <topology evidence="1">Multi-pass membrane protein</topology>
    </subcellularLocation>
</comment>
<keyword evidence="5" id="KW-0378">Hydrolase</keyword>
<proteinExistence type="predicted"/>
<feature type="transmembrane region" description="Helical" evidence="8">
    <location>
        <begin position="115"/>
        <end position="142"/>
    </location>
</feature>
<keyword evidence="3" id="KW-0645">Protease</keyword>
<evidence type="ECO:0000256" key="7">
    <source>
        <dbReference type="ARBA" id="ARBA00023136"/>
    </source>
</evidence>
<protein>
    <submittedName>
        <fullName evidence="9">Exosortase family protein XrtF</fullName>
    </submittedName>
</protein>
<sequence>MKALIIKYKPVIRFISLFVLVYVLLSFLYKIYLQWQPVGPYFPDYLSYVVGKQSVSLLQDLGYNAAVIPHPNEASLKLMLNNVYIARIFEGCNGVSVISLFVAFIVAFSGKATVTFFYILSGSVLIYSVNLLRIVILTLGLYHYPQHKALLHEVVFPGIIYGLVCLLWILWVNRFSKIASKE</sequence>
<comment type="caution">
    <text evidence="9">The sequence shown here is derived from an EMBL/GenBank/DDBJ whole genome shotgun (WGS) entry which is preliminary data.</text>
</comment>
<feature type="transmembrane region" description="Helical" evidence="8">
    <location>
        <begin position="84"/>
        <end position="108"/>
    </location>
</feature>
<evidence type="ECO:0000256" key="5">
    <source>
        <dbReference type="ARBA" id="ARBA00022801"/>
    </source>
</evidence>
<keyword evidence="6 8" id="KW-1133">Transmembrane helix</keyword>
<evidence type="ECO:0000313" key="9">
    <source>
        <dbReference type="EMBL" id="MFD2551941.1"/>
    </source>
</evidence>
<evidence type="ECO:0000256" key="1">
    <source>
        <dbReference type="ARBA" id="ARBA00004651"/>
    </source>
</evidence>
<evidence type="ECO:0000256" key="2">
    <source>
        <dbReference type="ARBA" id="ARBA00022475"/>
    </source>
</evidence>
<evidence type="ECO:0000313" key="10">
    <source>
        <dbReference type="Proteomes" id="UP001597472"/>
    </source>
</evidence>
<dbReference type="InterPro" id="IPR026392">
    <property type="entry name" value="Exo/Archaeosortase_dom"/>
</dbReference>